<evidence type="ECO:0000313" key="2">
    <source>
        <dbReference type="Proteomes" id="UP001442494"/>
    </source>
</evidence>
<evidence type="ECO:0000313" key="1">
    <source>
        <dbReference type="EMBL" id="MEP0868001.1"/>
    </source>
</evidence>
<dbReference type="RefSeq" id="WP_190425482.1">
    <property type="nucleotide sequence ID" value="NZ_JAMPKK010000102.1"/>
</dbReference>
<organism evidence="1 2">
    <name type="scientific">Funiculus sociatus GB2-A5</name>
    <dbReference type="NCBI Taxonomy" id="2933946"/>
    <lineage>
        <taxon>Bacteria</taxon>
        <taxon>Bacillati</taxon>
        <taxon>Cyanobacteriota</taxon>
        <taxon>Cyanophyceae</taxon>
        <taxon>Coleofasciculales</taxon>
        <taxon>Coleofasciculaceae</taxon>
        <taxon>Funiculus</taxon>
    </lineage>
</organism>
<proteinExistence type="predicted"/>
<accession>A0ABV0JX11</accession>
<sequence length="63" mass="6989">MNQQTLNYLETFEGWLLIVFSNSRGYGFQVFNPVGEKIGEGSTFNSVAAAVQRGRKFITGAKL</sequence>
<dbReference type="Proteomes" id="UP001442494">
    <property type="component" value="Unassembled WGS sequence"/>
</dbReference>
<comment type="caution">
    <text evidence="1">The sequence shown here is derived from an EMBL/GenBank/DDBJ whole genome shotgun (WGS) entry which is preliminary data.</text>
</comment>
<reference evidence="1 2" key="1">
    <citation type="submission" date="2022-04" db="EMBL/GenBank/DDBJ databases">
        <title>Positive selection, recombination, and allopatry shape intraspecific diversity of widespread and dominant cyanobacteria.</title>
        <authorList>
            <person name="Wei J."/>
            <person name="Shu W."/>
            <person name="Hu C."/>
        </authorList>
    </citation>
    <scope>NUCLEOTIDE SEQUENCE [LARGE SCALE GENOMIC DNA]</scope>
    <source>
        <strain evidence="1 2">GB2-A5</strain>
    </source>
</reference>
<gene>
    <name evidence="1" type="ORF">NDI37_26525</name>
</gene>
<protein>
    <submittedName>
        <fullName evidence="1">Uncharacterized protein</fullName>
    </submittedName>
</protein>
<name>A0ABV0JX11_9CYAN</name>
<keyword evidence="2" id="KW-1185">Reference proteome</keyword>
<dbReference type="EMBL" id="JAMPKK010000102">
    <property type="protein sequence ID" value="MEP0868001.1"/>
    <property type="molecule type" value="Genomic_DNA"/>
</dbReference>